<accession>A0A1D7QUA3</accession>
<comment type="function">
    <text evidence="7">Involved in DNA repair and RecF pathway recombination.</text>
</comment>
<proteinExistence type="inferred from homology"/>
<comment type="similarity">
    <text evidence="1 7">Belongs to the RecO family.</text>
</comment>
<evidence type="ECO:0000313" key="10">
    <source>
        <dbReference type="Proteomes" id="UP000094463"/>
    </source>
</evidence>
<dbReference type="EMBL" id="CP012502">
    <property type="protein sequence ID" value="AOM82593.1"/>
    <property type="molecule type" value="Genomic_DNA"/>
</dbReference>
<dbReference type="GO" id="GO:0043590">
    <property type="term" value="C:bacterial nucleoid"/>
    <property type="evidence" value="ECO:0007669"/>
    <property type="project" value="TreeGrafter"/>
</dbReference>
<evidence type="ECO:0000313" key="9">
    <source>
        <dbReference type="EMBL" id="AOM82593.1"/>
    </source>
</evidence>
<organism evidence="9 10">
    <name type="scientific">Salisediminibacterium beveridgei</name>
    <dbReference type="NCBI Taxonomy" id="632773"/>
    <lineage>
        <taxon>Bacteria</taxon>
        <taxon>Bacillati</taxon>
        <taxon>Bacillota</taxon>
        <taxon>Bacilli</taxon>
        <taxon>Bacillales</taxon>
        <taxon>Bacillaceae</taxon>
        <taxon>Salisediminibacterium</taxon>
    </lineage>
</organism>
<dbReference type="Pfam" id="PF02565">
    <property type="entry name" value="RecO_C"/>
    <property type="match status" value="1"/>
</dbReference>
<dbReference type="SUPFAM" id="SSF57863">
    <property type="entry name" value="ArfGap/RecO-like zinc finger"/>
    <property type="match status" value="1"/>
</dbReference>
<keyword evidence="4 7" id="KW-0233">DNA recombination</keyword>
<evidence type="ECO:0000256" key="4">
    <source>
        <dbReference type="ARBA" id="ARBA00023172"/>
    </source>
</evidence>
<dbReference type="GO" id="GO:0006302">
    <property type="term" value="P:double-strand break repair"/>
    <property type="evidence" value="ECO:0007669"/>
    <property type="project" value="TreeGrafter"/>
</dbReference>
<keyword evidence="5 7" id="KW-0234">DNA repair</keyword>
<sequence>MGMLHKVEGIVIRTNDYGETHKIVTIFTREYGKVALMARGAKRPKSRLASASQLFIQGVFVFQRHKGMGSLNSADIIDSFRMIRSDILLTSYGACMIELIDRLLEDGQSDPELYEILYQLLFRLNDGEDADVLLSIMEIKMMTRAGAAPVLHQCASCGSAELPFQFSLRYGGALCRRCLHFDPYVMKADPKVMKLLRMFQSINPVRIGKLNVKEETKAQLNQLIDLYYQEFIGLKLRSKRFLEQMHSFTDEVNKKNND</sequence>
<dbReference type="Gene3D" id="2.40.50.140">
    <property type="entry name" value="Nucleic acid-binding proteins"/>
    <property type="match status" value="1"/>
</dbReference>
<dbReference type="InterPro" id="IPR003717">
    <property type="entry name" value="RecO"/>
</dbReference>
<dbReference type="HAMAP" id="MF_00201">
    <property type="entry name" value="RecO"/>
    <property type="match status" value="1"/>
</dbReference>
<evidence type="ECO:0000256" key="2">
    <source>
        <dbReference type="ARBA" id="ARBA00021310"/>
    </source>
</evidence>
<evidence type="ECO:0000256" key="1">
    <source>
        <dbReference type="ARBA" id="ARBA00007452"/>
    </source>
</evidence>
<name>A0A1D7QUA3_9BACI</name>
<evidence type="ECO:0000256" key="6">
    <source>
        <dbReference type="ARBA" id="ARBA00033409"/>
    </source>
</evidence>
<feature type="domain" description="DNA replication/recombination mediator RecO N-terminal" evidence="8">
    <location>
        <begin position="3"/>
        <end position="80"/>
    </location>
</feature>
<dbReference type="InterPro" id="IPR037278">
    <property type="entry name" value="ARFGAP/RecO"/>
</dbReference>
<evidence type="ECO:0000259" key="8">
    <source>
        <dbReference type="Pfam" id="PF11967"/>
    </source>
</evidence>
<dbReference type="GO" id="GO:0006310">
    <property type="term" value="P:DNA recombination"/>
    <property type="evidence" value="ECO:0007669"/>
    <property type="project" value="UniProtKB-UniRule"/>
</dbReference>
<dbReference type="PANTHER" id="PTHR33991:SF1">
    <property type="entry name" value="DNA REPAIR PROTEIN RECO"/>
    <property type="match status" value="1"/>
</dbReference>
<dbReference type="Proteomes" id="UP000094463">
    <property type="component" value="Chromosome"/>
</dbReference>
<evidence type="ECO:0000256" key="5">
    <source>
        <dbReference type="ARBA" id="ARBA00023204"/>
    </source>
</evidence>
<evidence type="ECO:0000256" key="3">
    <source>
        <dbReference type="ARBA" id="ARBA00022763"/>
    </source>
</evidence>
<reference evidence="9 10" key="1">
    <citation type="submission" date="2015-08" db="EMBL/GenBank/DDBJ databases">
        <title>The complete genome sequence of Bacillus beveridgei MLTeJB.</title>
        <authorList>
            <person name="Hanson T.E."/>
            <person name="Mesa C."/>
            <person name="Basesman S.M."/>
            <person name="Oremland R.S."/>
        </authorList>
    </citation>
    <scope>NUCLEOTIDE SEQUENCE [LARGE SCALE GENOMIC DNA]</scope>
    <source>
        <strain evidence="9 10">MLTeJB</strain>
    </source>
</reference>
<dbReference type="Pfam" id="PF11967">
    <property type="entry name" value="RecO_N"/>
    <property type="match status" value="1"/>
</dbReference>
<protein>
    <recommendedName>
        <fullName evidence="2 7">DNA repair protein RecO</fullName>
    </recommendedName>
    <alternativeName>
        <fullName evidence="6 7">Recombination protein O</fullName>
    </alternativeName>
</protein>
<dbReference type="InterPro" id="IPR022572">
    <property type="entry name" value="DNA_rep/recomb_RecO_N"/>
</dbReference>
<dbReference type="InterPro" id="IPR012340">
    <property type="entry name" value="NA-bd_OB-fold"/>
</dbReference>
<dbReference type="AlphaFoldDB" id="A0A1D7QUA3"/>
<dbReference type="PATRIC" id="fig|632773.3.peg.1297"/>
<keyword evidence="3 7" id="KW-0227">DNA damage</keyword>
<dbReference type="InterPro" id="IPR042242">
    <property type="entry name" value="RecO_C"/>
</dbReference>
<dbReference type="PANTHER" id="PTHR33991">
    <property type="entry name" value="DNA REPAIR PROTEIN RECO"/>
    <property type="match status" value="1"/>
</dbReference>
<keyword evidence="10" id="KW-1185">Reference proteome</keyword>
<gene>
    <name evidence="7 9" type="primary">recO</name>
    <name evidence="9" type="ORF">BBEV_1225</name>
</gene>
<dbReference type="STRING" id="632773.BBEV_1225"/>
<evidence type="ECO:0000256" key="7">
    <source>
        <dbReference type="HAMAP-Rule" id="MF_00201"/>
    </source>
</evidence>
<dbReference type="KEGG" id="bbev:BBEV_1225"/>
<dbReference type="Gene3D" id="1.20.1440.120">
    <property type="entry name" value="Recombination protein O, C-terminal domain"/>
    <property type="match status" value="1"/>
</dbReference>
<dbReference type="NCBIfam" id="TIGR00613">
    <property type="entry name" value="reco"/>
    <property type="match status" value="1"/>
</dbReference>
<dbReference type="SUPFAM" id="SSF50249">
    <property type="entry name" value="Nucleic acid-binding proteins"/>
    <property type="match status" value="1"/>
</dbReference>